<dbReference type="RefSeq" id="WP_144773741.1">
    <property type="nucleotide sequence ID" value="NZ_RXIR01000030.1"/>
</dbReference>
<evidence type="ECO:0000313" key="1">
    <source>
        <dbReference type="EMBL" id="TVS26413.1"/>
    </source>
</evidence>
<accession>A0A6C1TUN8</accession>
<sequence>MPELRFTSASDPAYLDLFRQAMGRIGIHHSEYDIERLARDVYALVPADMRVVNANYMLAHLPDGISFTKVLPAYRHNAANDYPALPKPSDLDSSEYAGTGLTFDGWADLVAGVRDTVANLTGNEPSAYRVVDLAVDLLASSGVAVSPDNPRAYARRVAGALGMQELAALLERYRLGGGSYRWSGEQVAASAPAGTGVPLSLDGGAFF</sequence>
<gene>
    <name evidence="1" type="ORF">EKI59_10565</name>
</gene>
<proteinExistence type="predicted"/>
<dbReference type="EMBL" id="RXIR01000030">
    <property type="protein sequence ID" value="TVS26413.1"/>
    <property type="molecule type" value="Genomic_DNA"/>
</dbReference>
<dbReference type="AlphaFoldDB" id="A0A6C1TUN8"/>
<reference evidence="1 2" key="1">
    <citation type="submission" date="2018-12" db="EMBL/GenBank/DDBJ databases">
        <title>Corynebacterium sanguinis sp. nov., a clinically-associated and environmental corynebacterium.</title>
        <authorList>
            <person name="Gonzales-Siles L."/>
            <person name="Jaen-Luchoro D."/>
            <person name="Cardew S."/>
            <person name="Inganas E."/>
            <person name="Ohlen M."/>
            <person name="Jensie-Markopolous S."/>
            <person name="Pinyeiro-Iglesias B."/>
            <person name="Molin K."/>
            <person name="Skovbjerg S."/>
            <person name="Svensson-Stadler L."/>
            <person name="Funke G."/>
            <person name="Moore E.R.B."/>
        </authorList>
    </citation>
    <scope>NUCLEOTIDE SEQUENCE [LARGE SCALE GENOMIC DNA]</scope>
    <source>
        <strain evidence="1 2">58734</strain>
    </source>
</reference>
<protein>
    <submittedName>
        <fullName evidence="1">Uncharacterized protein</fullName>
    </submittedName>
</protein>
<dbReference type="OrthoDB" id="3457164at2"/>
<evidence type="ECO:0000313" key="2">
    <source>
        <dbReference type="Proteomes" id="UP000336646"/>
    </source>
</evidence>
<comment type="caution">
    <text evidence="1">The sequence shown here is derived from an EMBL/GenBank/DDBJ whole genome shotgun (WGS) entry which is preliminary data.</text>
</comment>
<dbReference type="Proteomes" id="UP000336646">
    <property type="component" value="Unassembled WGS sequence"/>
</dbReference>
<name>A0A6C1TUN8_9CORY</name>
<organism evidence="1 2">
    <name type="scientific">Corynebacterium sanguinis</name>
    <dbReference type="NCBI Taxonomy" id="2594913"/>
    <lineage>
        <taxon>Bacteria</taxon>
        <taxon>Bacillati</taxon>
        <taxon>Actinomycetota</taxon>
        <taxon>Actinomycetes</taxon>
        <taxon>Mycobacteriales</taxon>
        <taxon>Corynebacteriaceae</taxon>
        <taxon>Corynebacterium</taxon>
    </lineage>
</organism>